<dbReference type="Proteomes" id="UP001066276">
    <property type="component" value="Chromosome 7"/>
</dbReference>
<evidence type="ECO:0000313" key="1">
    <source>
        <dbReference type="EMBL" id="KAJ1127791.1"/>
    </source>
</evidence>
<keyword evidence="2" id="KW-1185">Reference proteome</keyword>
<gene>
    <name evidence="1" type="ORF">NDU88_006184</name>
</gene>
<organism evidence="1 2">
    <name type="scientific">Pleurodeles waltl</name>
    <name type="common">Iberian ribbed newt</name>
    <dbReference type="NCBI Taxonomy" id="8319"/>
    <lineage>
        <taxon>Eukaryota</taxon>
        <taxon>Metazoa</taxon>
        <taxon>Chordata</taxon>
        <taxon>Craniata</taxon>
        <taxon>Vertebrata</taxon>
        <taxon>Euteleostomi</taxon>
        <taxon>Amphibia</taxon>
        <taxon>Batrachia</taxon>
        <taxon>Caudata</taxon>
        <taxon>Salamandroidea</taxon>
        <taxon>Salamandridae</taxon>
        <taxon>Pleurodelinae</taxon>
        <taxon>Pleurodeles</taxon>
    </lineage>
</organism>
<proteinExistence type="predicted"/>
<reference evidence="1" key="1">
    <citation type="journal article" date="2022" name="bioRxiv">
        <title>Sequencing and chromosome-scale assembly of the giantPleurodeles waltlgenome.</title>
        <authorList>
            <person name="Brown T."/>
            <person name="Elewa A."/>
            <person name="Iarovenko S."/>
            <person name="Subramanian E."/>
            <person name="Araus A.J."/>
            <person name="Petzold A."/>
            <person name="Susuki M."/>
            <person name="Suzuki K.-i.T."/>
            <person name="Hayashi T."/>
            <person name="Toyoda A."/>
            <person name="Oliveira C."/>
            <person name="Osipova E."/>
            <person name="Leigh N.D."/>
            <person name="Simon A."/>
            <person name="Yun M.H."/>
        </authorList>
    </citation>
    <scope>NUCLEOTIDE SEQUENCE</scope>
    <source>
        <strain evidence="1">20211129_DDA</strain>
        <tissue evidence="1">Liver</tissue>
    </source>
</reference>
<protein>
    <submittedName>
        <fullName evidence="1">Uncharacterized protein</fullName>
    </submittedName>
</protein>
<name>A0AAV7PHL3_PLEWA</name>
<dbReference type="EMBL" id="JANPWB010000011">
    <property type="protein sequence ID" value="KAJ1127791.1"/>
    <property type="molecule type" value="Genomic_DNA"/>
</dbReference>
<dbReference type="AlphaFoldDB" id="A0AAV7PHL3"/>
<sequence>MLPLSFPLNESGVHQALSSCADPATREMQKSKDPKIVLPPSLLHSTLLRSKARNQTAAGCGASETACAVREGE</sequence>
<evidence type="ECO:0000313" key="2">
    <source>
        <dbReference type="Proteomes" id="UP001066276"/>
    </source>
</evidence>
<comment type="caution">
    <text evidence="1">The sequence shown here is derived from an EMBL/GenBank/DDBJ whole genome shotgun (WGS) entry which is preliminary data.</text>
</comment>
<accession>A0AAV7PHL3</accession>